<dbReference type="PROSITE" id="PS51688">
    <property type="entry name" value="ICA"/>
    <property type="match status" value="1"/>
</dbReference>
<feature type="region of interest" description="Disordered" evidence="1">
    <location>
        <begin position="1"/>
        <end position="22"/>
    </location>
</feature>
<dbReference type="OrthoDB" id="6683604at2"/>
<name>A0A380RB72_9GAMM</name>
<sequence>MSIQQINLGTAPAGADGDTVRTGFDKTNQNINKLSEEKANKSGDVFTGVIRITGNVPGGFSHGLQIQNSSSAVDSGRYIDFLNEHANIGSIHCTSNENGSSKIHFMTTPEGNISDDRRQWSATIDENGAIWARAYGGLLDSYFAKQKNSVFSGNVTVNCGIVDSWHRGIVLTGPGIHASSDNYSRAPALISKTDKGGMEAWFFAEEWIGHEHAALIALNGFDVPTKIWKFNSAGNATAPGSWLNGSDIRRKDNITPIDNALDKIAVIQPITYTMDGQKGAGYSAQEVKAQLPEVVFDVGEATDKNGEKITDALAINYGGMSALNTQAIKELLIIVEQQAEKIKTLEEKINALDG</sequence>
<evidence type="ECO:0000256" key="1">
    <source>
        <dbReference type="SAM" id="MobiDB-lite"/>
    </source>
</evidence>
<dbReference type="RefSeq" id="WP_072576163.1">
    <property type="nucleotide sequence ID" value="NZ_LWHB01000054.1"/>
</dbReference>
<accession>A0A380RB72</accession>
<dbReference type="AlphaFoldDB" id="A0A380RB72"/>
<dbReference type="EMBL" id="UHIC01000001">
    <property type="protein sequence ID" value="SUO95296.1"/>
    <property type="molecule type" value="Genomic_DNA"/>
</dbReference>
<evidence type="ECO:0000313" key="3">
    <source>
        <dbReference type="EMBL" id="SUO95296.1"/>
    </source>
</evidence>
<proteinExistence type="predicted"/>
<gene>
    <name evidence="3" type="ORF">NCTC13337_01202</name>
    <name evidence="4" type="ORF">NCTC13337_02751</name>
</gene>
<dbReference type="EMBL" id="UHIC01000003">
    <property type="protein sequence ID" value="SUQ09752.1"/>
    <property type="molecule type" value="Genomic_DNA"/>
</dbReference>
<protein>
    <recommendedName>
        <fullName evidence="2">Peptidase S74 domain-containing protein</fullName>
    </recommendedName>
</protein>
<evidence type="ECO:0000313" key="4">
    <source>
        <dbReference type="EMBL" id="SUQ09752.1"/>
    </source>
</evidence>
<feature type="domain" description="Peptidase S74" evidence="2">
    <location>
        <begin position="246"/>
        <end position="349"/>
    </location>
</feature>
<dbReference type="InterPro" id="IPR030392">
    <property type="entry name" value="S74_ICA"/>
</dbReference>
<evidence type="ECO:0000259" key="2">
    <source>
        <dbReference type="PROSITE" id="PS51688"/>
    </source>
</evidence>
<dbReference type="Pfam" id="PF13884">
    <property type="entry name" value="Peptidase_S74"/>
    <property type="match status" value="1"/>
</dbReference>
<evidence type="ECO:0000313" key="5">
    <source>
        <dbReference type="Proteomes" id="UP000254601"/>
    </source>
</evidence>
<reference evidence="4 5" key="1">
    <citation type="submission" date="2018-06" db="EMBL/GenBank/DDBJ databases">
        <authorList>
            <consortium name="Pathogen Informatics"/>
            <person name="Doyle S."/>
        </authorList>
    </citation>
    <scope>NUCLEOTIDE SEQUENCE [LARGE SCALE GENOMIC DNA]</scope>
    <source>
        <strain evidence="4 5">NCTC13337</strain>
    </source>
</reference>
<keyword evidence="5" id="KW-1185">Reference proteome</keyword>
<organism evidence="4 5">
    <name type="scientific">Suttonella ornithocola</name>
    <dbReference type="NCBI Taxonomy" id="279832"/>
    <lineage>
        <taxon>Bacteria</taxon>
        <taxon>Pseudomonadati</taxon>
        <taxon>Pseudomonadota</taxon>
        <taxon>Gammaproteobacteria</taxon>
        <taxon>Cardiobacteriales</taxon>
        <taxon>Cardiobacteriaceae</taxon>
        <taxon>Suttonella</taxon>
    </lineage>
</organism>
<dbReference type="Proteomes" id="UP000254601">
    <property type="component" value="Unassembled WGS sequence"/>
</dbReference>